<comment type="caution">
    <text evidence="2">The sequence shown here is derived from an EMBL/GenBank/DDBJ whole genome shotgun (WGS) entry which is preliminary data.</text>
</comment>
<evidence type="ECO:0000313" key="2">
    <source>
        <dbReference type="EMBL" id="KAK0712026.1"/>
    </source>
</evidence>
<dbReference type="AlphaFoldDB" id="A0AA40DSQ2"/>
<protein>
    <submittedName>
        <fullName evidence="2">Uncharacterized protein</fullName>
    </submittedName>
</protein>
<dbReference type="EMBL" id="JAUKUA010000005">
    <property type="protein sequence ID" value="KAK0712026.1"/>
    <property type="molecule type" value="Genomic_DNA"/>
</dbReference>
<evidence type="ECO:0000313" key="3">
    <source>
        <dbReference type="Proteomes" id="UP001172102"/>
    </source>
</evidence>
<proteinExistence type="predicted"/>
<accession>A0AA40DSQ2</accession>
<dbReference type="Proteomes" id="UP001172102">
    <property type="component" value="Unassembled WGS sequence"/>
</dbReference>
<feature type="region of interest" description="Disordered" evidence="1">
    <location>
        <begin position="50"/>
        <end position="88"/>
    </location>
</feature>
<keyword evidence="3" id="KW-1185">Reference proteome</keyword>
<sequence length="170" mass="19366">MQLANPTGRHSTRTMDPRQRRQAYPGHALSARIVLQSVRMKSALQIQRPNHALQPKQSPSRLPAPPPLHWKRAPTANPRPPEARRRLPTPVTLHEQTLRQTPILALRDLHPLVHDFRVLTRIPTSPSSTLPPSRCVLNTDRHRRPARISSGAILWPPVCFFCMRISQSDK</sequence>
<name>A0AA40DSQ2_9PEZI</name>
<reference evidence="2" key="1">
    <citation type="submission" date="2023-06" db="EMBL/GenBank/DDBJ databases">
        <title>Genome-scale phylogeny and comparative genomics of the fungal order Sordariales.</title>
        <authorList>
            <consortium name="Lawrence Berkeley National Laboratory"/>
            <person name="Hensen N."/>
            <person name="Bonometti L."/>
            <person name="Westerberg I."/>
            <person name="Brannstrom I.O."/>
            <person name="Guillou S."/>
            <person name="Cros-Aarteil S."/>
            <person name="Calhoun S."/>
            <person name="Haridas S."/>
            <person name="Kuo A."/>
            <person name="Mondo S."/>
            <person name="Pangilinan J."/>
            <person name="Riley R."/>
            <person name="Labutti K."/>
            <person name="Andreopoulos B."/>
            <person name="Lipzen A."/>
            <person name="Chen C."/>
            <person name="Yanf M."/>
            <person name="Daum C."/>
            <person name="Ng V."/>
            <person name="Clum A."/>
            <person name="Steindorff A."/>
            <person name="Ohm R."/>
            <person name="Martin F."/>
            <person name="Silar P."/>
            <person name="Natvig D."/>
            <person name="Lalanne C."/>
            <person name="Gautier V."/>
            <person name="Ament-Velasquez S.L."/>
            <person name="Kruys A."/>
            <person name="Hutchinson M.I."/>
            <person name="Powell A.J."/>
            <person name="Barry K."/>
            <person name="Miller A.N."/>
            <person name="Grigoriev I.V."/>
            <person name="Debuchy R."/>
            <person name="Gladieux P."/>
            <person name="Thoren M.H."/>
            <person name="Johannesson H."/>
        </authorList>
    </citation>
    <scope>NUCLEOTIDE SEQUENCE</scope>
    <source>
        <strain evidence="2">SMH4607-1</strain>
    </source>
</reference>
<gene>
    <name evidence="2" type="ORF">B0H67DRAFT_305131</name>
</gene>
<evidence type="ECO:0000256" key="1">
    <source>
        <dbReference type="SAM" id="MobiDB-lite"/>
    </source>
</evidence>
<organism evidence="2 3">
    <name type="scientific">Lasiosphaeris hirsuta</name>
    <dbReference type="NCBI Taxonomy" id="260670"/>
    <lineage>
        <taxon>Eukaryota</taxon>
        <taxon>Fungi</taxon>
        <taxon>Dikarya</taxon>
        <taxon>Ascomycota</taxon>
        <taxon>Pezizomycotina</taxon>
        <taxon>Sordariomycetes</taxon>
        <taxon>Sordariomycetidae</taxon>
        <taxon>Sordariales</taxon>
        <taxon>Lasiosphaeriaceae</taxon>
        <taxon>Lasiosphaeris</taxon>
    </lineage>
</organism>
<feature type="region of interest" description="Disordered" evidence="1">
    <location>
        <begin position="1"/>
        <end position="25"/>
    </location>
</feature>